<dbReference type="Pfam" id="PF04011">
    <property type="entry name" value="LemA"/>
    <property type="match status" value="1"/>
</dbReference>
<keyword evidence="5" id="KW-0472">Membrane</keyword>
<evidence type="ECO:0000256" key="2">
    <source>
        <dbReference type="ARBA" id="ARBA00008854"/>
    </source>
</evidence>
<evidence type="ECO:0008006" key="8">
    <source>
        <dbReference type="Google" id="ProtNLM"/>
    </source>
</evidence>
<dbReference type="Gene3D" id="1.20.1440.20">
    <property type="entry name" value="LemA-like domain"/>
    <property type="match status" value="1"/>
</dbReference>
<dbReference type="GO" id="GO:0016020">
    <property type="term" value="C:membrane"/>
    <property type="evidence" value="ECO:0007669"/>
    <property type="project" value="UniProtKB-SubCell"/>
</dbReference>
<keyword evidence="4" id="KW-1133">Transmembrane helix</keyword>
<reference evidence="6 7" key="1">
    <citation type="submission" date="2016-11" db="EMBL/GenBank/DDBJ databases">
        <title>Paenibacillus species isolates.</title>
        <authorList>
            <person name="Beno S.M."/>
        </authorList>
    </citation>
    <scope>NUCLEOTIDE SEQUENCE [LARGE SCALE GENOMIC DNA]</scope>
    <source>
        <strain evidence="6 7">FSL H7-0443</strain>
    </source>
</reference>
<comment type="similarity">
    <text evidence="2">Belongs to the LemA family.</text>
</comment>
<evidence type="ECO:0000256" key="5">
    <source>
        <dbReference type="ARBA" id="ARBA00023136"/>
    </source>
</evidence>
<evidence type="ECO:0000256" key="4">
    <source>
        <dbReference type="ARBA" id="ARBA00022989"/>
    </source>
</evidence>
<evidence type="ECO:0000313" key="6">
    <source>
        <dbReference type="EMBL" id="OME69308.1"/>
    </source>
</evidence>
<evidence type="ECO:0000256" key="1">
    <source>
        <dbReference type="ARBA" id="ARBA00004167"/>
    </source>
</evidence>
<organism evidence="6 7">
    <name type="scientific">Paenibacillus odorifer</name>
    <dbReference type="NCBI Taxonomy" id="189426"/>
    <lineage>
        <taxon>Bacteria</taxon>
        <taxon>Bacillati</taxon>
        <taxon>Bacillota</taxon>
        <taxon>Bacilli</taxon>
        <taxon>Bacillales</taxon>
        <taxon>Paenibacillaceae</taxon>
        <taxon>Paenibacillus</taxon>
    </lineage>
</organism>
<dbReference type="AlphaFoldDB" id="A0A1R0ZG27"/>
<dbReference type="InterPro" id="IPR007156">
    <property type="entry name" value="MamQ_LemA"/>
</dbReference>
<dbReference type="PANTHER" id="PTHR34478">
    <property type="entry name" value="PROTEIN LEMA"/>
    <property type="match status" value="1"/>
</dbReference>
<keyword evidence="3" id="KW-0812">Transmembrane</keyword>
<comment type="caution">
    <text evidence="6">The sequence shown here is derived from an EMBL/GenBank/DDBJ whole genome shotgun (WGS) entry which is preliminary data.</text>
</comment>
<protein>
    <recommendedName>
        <fullName evidence="8">LemA family protein</fullName>
    </recommendedName>
</protein>
<dbReference type="SUPFAM" id="SSF140478">
    <property type="entry name" value="LemA-like"/>
    <property type="match status" value="1"/>
</dbReference>
<dbReference type="PANTHER" id="PTHR34478:SF1">
    <property type="entry name" value="PROTEIN LEMA"/>
    <property type="match status" value="1"/>
</dbReference>
<evidence type="ECO:0000256" key="3">
    <source>
        <dbReference type="ARBA" id="ARBA00022692"/>
    </source>
</evidence>
<gene>
    <name evidence="6" type="ORF">BSK65_14975</name>
</gene>
<comment type="subcellular location">
    <subcellularLocation>
        <location evidence="1">Membrane</location>
        <topology evidence="1">Single-pass membrane protein</topology>
    </subcellularLocation>
</comment>
<proteinExistence type="inferred from homology"/>
<sequence>MRESFANVQADYYPELKASDPYIKLQQRINILEENLSASRRIYNENVTSYNSMISTFPNFLFAGAIGFKSEFLLKMEGAKRAEINWTVT</sequence>
<name>A0A1R0ZG27_9BACL</name>
<accession>A0A1R0ZG27</accession>
<evidence type="ECO:0000313" key="7">
    <source>
        <dbReference type="Proteomes" id="UP000187425"/>
    </source>
</evidence>
<dbReference type="EMBL" id="MPTW01000007">
    <property type="protein sequence ID" value="OME69308.1"/>
    <property type="molecule type" value="Genomic_DNA"/>
</dbReference>
<dbReference type="InterPro" id="IPR023353">
    <property type="entry name" value="LemA-like_dom_sf"/>
</dbReference>
<dbReference type="Proteomes" id="UP000187425">
    <property type="component" value="Unassembled WGS sequence"/>
</dbReference>